<reference evidence="1 2" key="1">
    <citation type="submission" date="2023-01" db="EMBL/GenBank/DDBJ databases">
        <title>Analysis of 21 Apiospora genomes using comparative genomics revels a genus with tremendous synthesis potential of carbohydrate active enzymes and secondary metabolites.</title>
        <authorList>
            <person name="Sorensen T."/>
        </authorList>
    </citation>
    <scope>NUCLEOTIDE SEQUENCE [LARGE SCALE GENOMIC DNA]</scope>
    <source>
        <strain evidence="1 2">CBS 33761</strain>
    </source>
</reference>
<gene>
    <name evidence="1" type="ORF">PG993_009102</name>
</gene>
<keyword evidence="2" id="KW-1185">Reference proteome</keyword>
<accession>A0ABR1SII1</accession>
<proteinExistence type="predicted"/>
<comment type="caution">
    <text evidence="1">The sequence shown here is derived from an EMBL/GenBank/DDBJ whole genome shotgun (WGS) entry which is preliminary data.</text>
</comment>
<protein>
    <submittedName>
        <fullName evidence="1">Glycosyltransferase family 2 protein</fullName>
    </submittedName>
</protein>
<evidence type="ECO:0000313" key="1">
    <source>
        <dbReference type="EMBL" id="KAK8034107.1"/>
    </source>
</evidence>
<evidence type="ECO:0000313" key="2">
    <source>
        <dbReference type="Proteomes" id="UP001444661"/>
    </source>
</evidence>
<name>A0ABR1SII1_9PEZI</name>
<sequence>MQSAVHAYGLLTLTAETWSTTMRLESGFLVVWMGVVGAPLSKQVGVGAPAPGTALDLRTSWKSNSTDSLCAQKVHSAGKQSLS</sequence>
<dbReference type="EMBL" id="JAQQWK010000009">
    <property type="protein sequence ID" value="KAK8034107.1"/>
    <property type="molecule type" value="Genomic_DNA"/>
</dbReference>
<organism evidence="1 2">
    <name type="scientific">Apiospora rasikravindrae</name>
    <dbReference type="NCBI Taxonomy" id="990691"/>
    <lineage>
        <taxon>Eukaryota</taxon>
        <taxon>Fungi</taxon>
        <taxon>Dikarya</taxon>
        <taxon>Ascomycota</taxon>
        <taxon>Pezizomycotina</taxon>
        <taxon>Sordariomycetes</taxon>
        <taxon>Xylariomycetidae</taxon>
        <taxon>Amphisphaeriales</taxon>
        <taxon>Apiosporaceae</taxon>
        <taxon>Apiospora</taxon>
    </lineage>
</organism>
<dbReference type="Proteomes" id="UP001444661">
    <property type="component" value="Unassembled WGS sequence"/>
</dbReference>